<sequence length="225" mass="24735">MQETNLLKKSNAILPDPYADSVVLDLSAYSGSVVDAKGHTLANTNVVASATQKKWGPYSMWFNANAWLQIGNNANSDFWLQADFCIETWIYLVARTTQYPCYFNNYNVWPNANALGLFAGHQQRPTDYTTALTGTFPAAESTQALIFGAWSHLATVRSGSTITTYINGAFASSCSSSAALYGTKTYITIGNSADTMSNGMLNAYVERYRITNVARYTAPFTPQRF</sequence>
<proteinExistence type="predicted"/>
<gene>
    <name evidence="1" type="ORF">SURPRISE13_064</name>
</gene>
<dbReference type="Gene3D" id="2.60.120.200">
    <property type="match status" value="1"/>
</dbReference>
<protein>
    <submittedName>
        <fullName evidence="1">Concanavalin A-like lectin/glucanase superfamily protein</fullName>
    </submittedName>
</protein>
<dbReference type="Pfam" id="PF13385">
    <property type="entry name" value="Laminin_G_3"/>
    <property type="match status" value="1"/>
</dbReference>
<name>A0AAU7PFB9_9VIRU</name>
<dbReference type="InterPro" id="IPR013320">
    <property type="entry name" value="ConA-like_dom_sf"/>
</dbReference>
<dbReference type="EMBL" id="PP856017">
    <property type="protein sequence ID" value="XBS47640.1"/>
    <property type="molecule type" value="Genomic_DNA"/>
</dbReference>
<evidence type="ECO:0000313" key="1">
    <source>
        <dbReference type="EMBL" id="XBS47640.1"/>
    </source>
</evidence>
<reference evidence="1" key="1">
    <citation type="submission" date="2024-05" db="EMBL/GenBank/DDBJ databases">
        <title>Isolation and characterization of the novel Burkholderia jumbo bacteriophage Surprise13.</title>
        <authorList>
            <person name="Supina B.S.I."/>
            <person name="Dennis J."/>
        </authorList>
    </citation>
    <scope>NUCLEOTIDE SEQUENCE</scope>
</reference>
<dbReference type="SUPFAM" id="SSF49899">
    <property type="entry name" value="Concanavalin A-like lectins/glucanases"/>
    <property type="match status" value="1"/>
</dbReference>
<accession>A0AAU7PFB9</accession>
<organism evidence="1">
    <name type="scientific">Burkholderia phage vB_BgluM-SURPRISE13</name>
    <dbReference type="NCBI Taxonomy" id="3159457"/>
    <lineage>
        <taxon>Viruses</taxon>
    </lineage>
</organism>